<dbReference type="PANTHER" id="PTHR33507">
    <property type="entry name" value="INNER MEMBRANE PROTEIN YBBJ"/>
    <property type="match status" value="1"/>
</dbReference>
<keyword evidence="3 5" id="KW-1133">Transmembrane helix</keyword>
<proteinExistence type="predicted"/>
<name>A0ABX1CQD9_9SPHN</name>
<dbReference type="EMBL" id="JAAVJH010000005">
    <property type="protein sequence ID" value="NJR79046.1"/>
    <property type="molecule type" value="Genomic_DNA"/>
</dbReference>
<dbReference type="Proteomes" id="UP000732399">
    <property type="component" value="Unassembled WGS sequence"/>
</dbReference>
<keyword evidence="4 5" id="KW-0472">Membrane</keyword>
<evidence type="ECO:0000256" key="1">
    <source>
        <dbReference type="ARBA" id="ARBA00004141"/>
    </source>
</evidence>
<dbReference type="InterPro" id="IPR052165">
    <property type="entry name" value="Membrane_assoc_protease"/>
</dbReference>
<dbReference type="InterPro" id="IPR012340">
    <property type="entry name" value="NA-bd_OB-fold"/>
</dbReference>
<feature type="transmembrane region" description="Helical" evidence="5">
    <location>
        <begin position="51"/>
        <end position="70"/>
    </location>
</feature>
<organism evidence="7 8">
    <name type="scientific">Sphingomonas corticis</name>
    <dbReference type="NCBI Taxonomy" id="2722791"/>
    <lineage>
        <taxon>Bacteria</taxon>
        <taxon>Pseudomonadati</taxon>
        <taxon>Pseudomonadota</taxon>
        <taxon>Alphaproteobacteria</taxon>
        <taxon>Sphingomonadales</taxon>
        <taxon>Sphingomonadaceae</taxon>
        <taxon>Sphingomonas</taxon>
    </lineage>
</organism>
<protein>
    <submittedName>
        <fullName evidence="7">NfeD family protein</fullName>
    </submittedName>
</protein>
<dbReference type="Pfam" id="PF01957">
    <property type="entry name" value="NfeD"/>
    <property type="match status" value="1"/>
</dbReference>
<evidence type="ECO:0000313" key="7">
    <source>
        <dbReference type="EMBL" id="NJR79046.1"/>
    </source>
</evidence>
<feature type="transmembrane region" description="Helical" evidence="5">
    <location>
        <begin position="12"/>
        <end position="45"/>
    </location>
</feature>
<evidence type="ECO:0000256" key="3">
    <source>
        <dbReference type="ARBA" id="ARBA00022989"/>
    </source>
</evidence>
<dbReference type="InterPro" id="IPR002810">
    <property type="entry name" value="NfeD-like_C"/>
</dbReference>
<dbReference type="PANTHER" id="PTHR33507:SF3">
    <property type="entry name" value="INNER MEMBRANE PROTEIN YBBJ"/>
    <property type="match status" value="1"/>
</dbReference>
<evidence type="ECO:0000256" key="2">
    <source>
        <dbReference type="ARBA" id="ARBA00022692"/>
    </source>
</evidence>
<sequence length="147" mass="15111">MTDWIGGPGAWWLAAALALAIAELLVPGVFLVFLAVAAAITGATVLALGEIPAAVQLASFAAWSVVAVLVGRRWYRDFPVASGDALLNDRGARIVGQVVTVEQELADGRGRVVLGDGTWPARGPDAVAGTRMRVAAVDGGVLVVEPL</sequence>
<gene>
    <name evidence="7" type="ORF">HBH26_10640</name>
</gene>
<comment type="caution">
    <text evidence="7">The sequence shown here is derived from an EMBL/GenBank/DDBJ whole genome shotgun (WGS) entry which is preliminary data.</text>
</comment>
<feature type="domain" description="NfeD-like C-terminal" evidence="6">
    <location>
        <begin position="93"/>
        <end position="146"/>
    </location>
</feature>
<evidence type="ECO:0000313" key="8">
    <source>
        <dbReference type="Proteomes" id="UP000732399"/>
    </source>
</evidence>
<dbReference type="Gene3D" id="2.40.50.140">
    <property type="entry name" value="Nucleic acid-binding proteins"/>
    <property type="match status" value="1"/>
</dbReference>
<comment type="subcellular location">
    <subcellularLocation>
        <location evidence="1">Membrane</location>
        <topology evidence="1">Multi-pass membrane protein</topology>
    </subcellularLocation>
</comment>
<evidence type="ECO:0000256" key="4">
    <source>
        <dbReference type="ARBA" id="ARBA00023136"/>
    </source>
</evidence>
<evidence type="ECO:0000259" key="6">
    <source>
        <dbReference type="Pfam" id="PF01957"/>
    </source>
</evidence>
<dbReference type="RefSeq" id="WP_168134566.1">
    <property type="nucleotide sequence ID" value="NZ_JAAVJH010000005.1"/>
</dbReference>
<accession>A0ABX1CQD9</accession>
<keyword evidence="8" id="KW-1185">Reference proteome</keyword>
<evidence type="ECO:0000256" key="5">
    <source>
        <dbReference type="SAM" id="Phobius"/>
    </source>
</evidence>
<keyword evidence="2 5" id="KW-0812">Transmembrane</keyword>
<reference evidence="7 8" key="1">
    <citation type="submission" date="2020-03" db="EMBL/GenBank/DDBJ databases">
        <authorList>
            <person name="Wang L."/>
            <person name="He N."/>
            <person name="Li Y."/>
            <person name="Fang Y."/>
            <person name="Zhang F."/>
        </authorList>
    </citation>
    <scope>NUCLEOTIDE SEQUENCE [LARGE SCALE GENOMIC DNA]</scope>
    <source>
        <strain evidence="7 8">36D10-4-7</strain>
    </source>
</reference>